<gene>
    <name evidence="3" type="ORF">BC739_009366</name>
</gene>
<feature type="region of interest" description="Disordered" evidence="1">
    <location>
        <begin position="60"/>
        <end position="90"/>
    </location>
</feature>
<keyword evidence="2" id="KW-0732">Signal</keyword>
<comment type="caution">
    <text evidence="3">The sequence shown here is derived from an EMBL/GenBank/DDBJ whole genome shotgun (WGS) entry which is preliminary data.</text>
</comment>
<accession>A0ABR6BZT3</accession>
<dbReference type="Pfam" id="PF12079">
    <property type="entry name" value="DUF3558"/>
    <property type="match status" value="1"/>
</dbReference>
<dbReference type="RefSeq" id="WP_182840635.1">
    <property type="nucleotide sequence ID" value="NZ_BAAABQ010000083.1"/>
</dbReference>
<dbReference type="EMBL" id="JACJID010000011">
    <property type="protein sequence ID" value="MBA8932107.1"/>
    <property type="molecule type" value="Genomic_DNA"/>
</dbReference>
<reference evidence="3 4" key="1">
    <citation type="submission" date="2020-08" db="EMBL/GenBank/DDBJ databases">
        <title>Genomic Encyclopedia of Archaeal and Bacterial Type Strains, Phase II (KMG-II): from individual species to whole genera.</title>
        <authorList>
            <person name="Goeker M."/>
        </authorList>
    </citation>
    <scope>NUCLEOTIDE SEQUENCE [LARGE SCALE GENOMIC DNA]</scope>
    <source>
        <strain evidence="3 4">DSM 43850</strain>
    </source>
</reference>
<feature type="compositionally biased region" description="Polar residues" evidence="1">
    <location>
        <begin position="79"/>
        <end position="90"/>
    </location>
</feature>
<evidence type="ECO:0000313" key="3">
    <source>
        <dbReference type="EMBL" id="MBA8932107.1"/>
    </source>
</evidence>
<feature type="chain" id="PRO_5046814106" description="DUF3558 domain-containing protein" evidence="2">
    <location>
        <begin position="23"/>
        <end position="191"/>
    </location>
</feature>
<sequence length="191" mass="19376">MGLPVRASIAGLAAATLALGLAACTSSGEQSGATPTLSTSPAPTASWAAVDPCAVLTEPQRQQLQLDPSPRAVPPAGSAQKTTRSCSYSQPGLEPAENYLVTLASGTSVQSYLHDSALTQTSTFTTAGKPGTLAHKTEQQVSCNALVEVSPQQILDIQFAGLTGHADTTDTACAKAQAGADLAVQTVLAKR</sequence>
<dbReference type="PROSITE" id="PS51257">
    <property type="entry name" value="PROKAR_LIPOPROTEIN"/>
    <property type="match status" value="1"/>
</dbReference>
<evidence type="ECO:0008006" key="5">
    <source>
        <dbReference type="Google" id="ProtNLM"/>
    </source>
</evidence>
<proteinExistence type="predicted"/>
<evidence type="ECO:0000256" key="2">
    <source>
        <dbReference type="SAM" id="SignalP"/>
    </source>
</evidence>
<keyword evidence="4" id="KW-1185">Reference proteome</keyword>
<name>A0ABR6BZT3_9PSEU</name>
<evidence type="ECO:0000313" key="4">
    <source>
        <dbReference type="Proteomes" id="UP000517916"/>
    </source>
</evidence>
<protein>
    <recommendedName>
        <fullName evidence="5">DUF3558 domain-containing protein</fullName>
    </recommendedName>
</protein>
<dbReference type="Proteomes" id="UP000517916">
    <property type="component" value="Unassembled WGS sequence"/>
</dbReference>
<organism evidence="3 4">
    <name type="scientific">Kutzneria viridogrisea</name>
    <dbReference type="NCBI Taxonomy" id="47990"/>
    <lineage>
        <taxon>Bacteria</taxon>
        <taxon>Bacillati</taxon>
        <taxon>Actinomycetota</taxon>
        <taxon>Actinomycetes</taxon>
        <taxon>Pseudonocardiales</taxon>
        <taxon>Pseudonocardiaceae</taxon>
        <taxon>Kutzneria</taxon>
    </lineage>
</organism>
<dbReference type="InterPro" id="IPR024520">
    <property type="entry name" value="DUF3558"/>
</dbReference>
<evidence type="ECO:0000256" key="1">
    <source>
        <dbReference type="SAM" id="MobiDB-lite"/>
    </source>
</evidence>
<feature type="signal peptide" evidence="2">
    <location>
        <begin position="1"/>
        <end position="22"/>
    </location>
</feature>